<evidence type="ECO:0000313" key="3">
    <source>
        <dbReference type="Proteomes" id="UP000000576"/>
    </source>
</evidence>
<dbReference type="KEGG" id="xac:XAC0037"/>
<protein>
    <submittedName>
        <fullName evidence="2">Penicillin acylase</fullName>
    </submittedName>
</protein>
<dbReference type="PANTHER" id="PTHR34218:SF3">
    <property type="entry name" value="ACYL-HOMOSERINE LACTONE ACYLASE PVDQ"/>
    <property type="match status" value="1"/>
</dbReference>
<dbReference type="Gene3D" id="1.10.1400.10">
    <property type="match status" value="1"/>
</dbReference>
<dbReference type="Proteomes" id="UP000000576">
    <property type="component" value="Chromosome"/>
</dbReference>
<dbReference type="PANTHER" id="PTHR34218">
    <property type="entry name" value="PEPTIDASE S45 PENICILLIN AMIDASE"/>
    <property type="match status" value="1"/>
</dbReference>
<dbReference type="GO" id="GO:0017000">
    <property type="term" value="P:antibiotic biosynthetic process"/>
    <property type="evidence" value="ECO:0007669"/>
    <property type="project" value="InterPro"/>
</dbReference>
<organism evidence="2 3">
    <name type="scientific">Xanthomonas axonopodis pv. citri (strain 306)</name>
    <dbReference type="NCBI Taxonomy" id="190486"/>
    <lineage>
        <taxon>Bacteria</taxon>
        <taxon>Pseudomonadati</taxon>
        <taxon>Pseudomonadota</taxon>
        <taxon>Gammaproteobacteria</taxon>
        <taxon>Lysobacterales</taxon>
        <taxon>Lysobacteraceae</taxon>
        <taxon>Xanthomonas</taxon>
    </lineage>
</organism>
<dbReference type="SUPFAM" id="SSF56235">
    <property type="entry name" value="N-terminal nucleophile aminohydrolases (Ntn hydrolases)"/>
    <property type="match status" value="1"/>
</dbReference>
<keyword evidence="1" id="KW-0732">Signal</keyword>
<name>A0AAI7ZC64_XANAC</name>
<sequence length="379" mass="41582">MTAGAWRTSMQRPTTTRSSCKASMWRATAWFSWICCVAKAWATCRKRSGQPMWRRIVPRGCFCISTALPWSENPKAGFITTSNEMNLPRDDPVAQRKLGFEWANDARHARIIQVLSQLPKPRLEDSEKLQNDQVSLPAQRLVALLQPLQSHDPDTSAALALLRPWNGDASAASAAAALEEVWFSRYLGDAYKALRLRPSEAASFGAPDAAAMLDALEHPGAAFGATPAARRDQLLLESLRNAYHALGSLQGPDTRQWQWGNLHTNKIAHAMSAVAGADRALLDVGPFAKGGSPYTPNQSSYDPADFRQTIGPSARLIIDLSNWDNARAMNFPGQSGDPASPHYRDLAPLWLNGSYFPLLYTRAAVDAATEQIFDLVPAQ</sequence>
<dbReference type="InterPro" id="IPR029055">
    <property type="entry name" value="Ntn_hydrolases_N"/>
</dbReference>
<dbReference type="GO" id="GO:0016787">
    <property type="term" value="F:hydrolase activity"/>
    <property type="evidence" value="ECO:0007669"/>
    <property type="project" value="InterPro"/>
</dbReference>
<dbReference type="InterPro" id="IPR002692">
    <property type="entry name" value="S45"/>
</dbReference>
<reference evidence="2 3" key="1">
    <citation type="journal article" date="2002" name="Nature">
        <title>Comparison of the genomes of two Xanthomonas pathogens with differing host specificities.</title>
        <authorList>
            <person name="da Silva A.C."/>
            <person name="Ferro J.A."/>
            <person name="Reinach F.C."/>
            <person name="Farah C.S."/>
            <person name="Furlan L.R."/>
            <person name="Quaggio R.B."/>
            <person name="Monteiro-Vitorello C.B."/>
            <person name="Van Sluys M.A."/>
            <person name="Almeida N.F."/>
            <person name="Alves L.M."/>
            <person name="do Amaral A.M."/>
            <person name="Bertolini M.C."/>
            <person name="Camargo L.E."/>
            <person name="Camarotte G."/>
            <person name="Cannavan F."/>
            <person name="Cardozo J."/>
            <person name="Chambergo F."/>
            <person name="Ciapina L.P."/>
            <person name="Cicarelli R.M."/>
            <person name="Coutinho L.L."/>
            <person name="Cursino-Santos J.R."/>
            <person name="El-Dorry H."/>
            <person name="Faria J.B."/>
            <person name="Ferreira A.J."/>
            <person name="Ferreira R.C."/>
            <person name="Ferro M.I."/>
            <person name="Formighieri E.F."/>
            <person name="Franco M.C."/>
            <person name="Greggio C.C."/>
            <person name="Gruber A."/>
            <person name="Katsuyama A.M."/>
            <person name="Kishi L.T."/>
            <person name="Leite R.P."/>
            <person name="Lemos E.G."/>
            <person name="Lemos M.V."/>
            <person name="Locali E.C."/>
            <person name="Machado M.A."/>
            <person name="Madeira A.M."/>
            <person name="Martinez-Rossi N.M."/>
            <person name="Martins E.C."/>
            <person name="Meidanis J."/>
            <person name="Menck C.F."/>
            <person name="Miyaki C.Y."/>
            <person name="Moon D.H."/>
            <person name="Moreira L.M."/>
            <person name="Novo M.T."/>
            <person name="Okura V.K."/>
            <person name="Oliveira M.C."/>
            <person name="Oliveira V.R."/>
            <person name="Pereira H.A."/>
            <person name="Rossi A."/>
            <person name="Sena J.A."/>
            <person name="Silva C."/>
            <person name="de Souza R.F."/>
            <person name="Spinola L.A."/>
            <person name="Takita M.A."/>
            <person name="Tamura R.E."/>
            <person name="Teixeira E.C."/>
            <person name="Tezza R.I."/>
            <person name="Trindade dos Santos M."/>
            <person name="Truffi D."/>
            <person name="Tsai S.M."/>
            <person name="White F.F."/>
            <person name="Setubal J.C."/>
            <person name="Kitajima J.P."/>
        </authorList>
    </citation>
    <scope>NUCLEOTIDE SEQUENCE [LARGE SCALE GENOMIC DNA]</scope>
    <source>
        <strain evidence="2 3">306</strain>
    </source>
</reference>
<evidence type="ECO:0000256" key="1">
    <source>
        <dbReference type="ARBA" id="ARBA00022729"/>
    </source>
</evidence>
<gene>
    <name evidence="2" type="ordered locus">XAC0037</name>
</gene>
<dbReference type="AlphaFoldDB" id="A0AAI7ZC64"/>
<dbReference type="EMBL" id="AE008923">
    <property type="protein sequence ID" value="AAM34929.1"/>
    <property type="molecule type" value="Genomic_DNA"/>
</dbReference>
<accession>A0AAI7ZC64</accession>
<evidence type="ECO:0000313" key="2">
    <source>
        <dbReference type="EMBL" id="AAM34929.1"/>
    </source>
</evidence>
<dbReference type="InterPro" id="IPR043147">
    <property type="entry name" value="Penicillin_amidase_A-knob"/>
</dbReference>
<dbReference type="Pfam" id="PF01804">
    <property type="entry name" value="Penicil_amidase"/>
    <property type="match status" value="1"/>
</dbReference>
<dbReference type="Gene3D" id="3.60.20.10">
    <property type="entry name" value="Glutamine Phosphoribosylpyrophosphate, subunit 1, domain 1"/>
    <property type="match status" value="1"/>
</dbReference>
<proteinExistence type="predicted"/>